<evidence type="ECO:0000313" key="1">
    <source>
        <dbReference type="EMBL" id="CAF4170114.1"/>
    </source>
</evidence>
<proteinExistence type="predicted"/>
<evidence type="ECO:0000313" key="3">
    <source>
        <dbReference type="Proteomes" id="UP000681720"/>
    </source>
</evidence>
<comment type="caution">
    <text evidence="2">The sequence shown here is derived from an EMBL/GenBank/DDBJ whole genome shotgun (WGS) entry which is preliminary data.</text>
</comment>
<name>A0A8S2TND2_9BILA</name>
<dbReference type="EMBL" id="CAJOBJ010034633">
    <property type="protein sequence ID" value="CAF4292774.1"/>
    <property type="molecule type" value="Genomic_DNA"/>
</dbReference>
<sequence length="56" mass="6570">IFASLIIWSIFPTDWTSFFVTYLFEQFLTFTNRLPYSRTLEDEADEVGLMLAAKVN</sequence>
<protein>
    <submittedName>
        <fullName evidence="2">Uncharacterized protein</fullName>
    </submittedName>
</protein>
<accession>A0A8S2TND2</accession>
<dbReference type="AlphaFoldDB" id="A0A8S2TND2"/>
<organism evidence="2 3">
    <name type="scientific">Rotaria magnacalcarata</name>
    <dbReference type="NCBI Taxonomy" id="392030"/>
    <lineage>
        <taxon>Eukaryota</taxon>
        <taxon>Metazoa</taxon>
        <taxon>Spiralia</taxon>
        <taxon>Gnathifera</taxon>
        <taxon>Rotifera</taxon>
        <taxon>Eurotatoria</taxon>
        <taxon>Bdelloidea</taxon>
        <taxon>Philodinida</taxon>
        <taxon>Philodinidae</taxon>
        <taxon>Rotaria</taxon>
    </lineage>
</organism>
<reference evidence="2" key="1">
    <citation type="submission" date="2021-02" db="EMBL/GenBank/DDBJ databases">
        <authorList>
            <person name="Nowell W R."/>
        </authorList>
    </citation>
    <scope>NUCLEOTIDE SEQUENCE</scope>
</reference>
<dbReference type="EMBL" id="CAJOBH010012568">
    <property type="protein sequence ID" value="CAF4170114.1"/>
    <property type="molecule type" value="Genomic_DNA"/>
</dbReference>
<gene>
    <name evidence="1" type="ORF">BYL167_LOCUS22362</name>
    <name evidence="2" type="ORF">GIL414_LOCUS25482</name>
</gene>
<evidence type="ECO:0000313" key="2">
    <source>
        <dbReference type="EMBL" id="CAF4292774.1"/>
    </source>
</evidence>
<dbReference type="Proteomes" id="UP000681967">
    <property type="component" value="Unassembled WGS sequence"/>
</dbReference>
<dbReference type="Proteomes" id="UP000681720">
    <property type="component" value="Unassembled WGS sequence"/>
</dbReference>
<feature type="non-terminal residue" evidence="2">
    <location>
        <position position="1"/>
    </location>
</feature>